<dbReference type="Proteomes" id="UP000767334">
    <property type="component" value="Unassembled WGS sequence"/>
</dbReference>
<evidence type="ECO:0000313" key="3">
    <source>
        <dbReference type="Proteomes" id="UP000767334"/>
    </source>
</evidence>
<evidence type="ECO:0000256" key="1">
    <source>
        <dbReference type="SAM" id="Phobius"/>
    </source>
</evidence>
<evidence type="ECO:0008006" key="4">
    <source>
        <dbReference type="Google" id="ProtNLM"/>
    </source>
</evidence>
<proteinExistence type="predicted"/>
<evidence type="ECO:0000313" key="2">
    <source>
        <dbReference type="EMBL" id="MBM6820693.1"/>
    </source>
</evidence>
<keyword evidence="1" id="KW-0812">Transmembrane</keyword>
<accession>A0ABS2FJE0</accession>
<organism evidence="2 3">
    <name type="scientific">Clostridium saudiense</name>
    <dbReference type="NCBI Taxonomy" id="1414720"/>
    <lineage>
        <taxon>Bacteria</taxon>
        <taxon>Bacillati</taxon>
        <taxon>Bacillota</taxon>
        <taxon>Clostridia</taxon>
        <taxon>Eubacteriales</taxon>
        <taxon>Clostridiaceae</taxon>
        <taxon>Clostridium</taxon>
    </lineage>
</organism>
<dbReference type="EMBL" id="JACJLL010000147">
    <property type="protein sequence ID" value="MBM6820693.1"/>
    <property type="molecule type" value="Genomic_DNA"/>
</dbReference>
<gene>
    <name evidence="2" type="ORF">H6A19_15360</name>
</gene>
<dbReference type="RefSeq" id="WP_195516379.1">
    <property type="nucleotide sequence ID" value="NZ_JACJLL010000147.1"/>
</dbReference>
<name>A0ABS2FJE0_9CLOT</name>
<comment type="caution">
    <text evidence="2">The sequence shown here is derived from an EMBL/GenBank/DDBJ whole genome shotgun (WGS) entry which is preliminary data.</text>
</comment>
<dbReference type="InterPro" id="IPR028994">
    <property type="entry name" value="Integrin_alpha_N"/>
</dbReference>
<reference evidence="2 3" key="1">
    <citation type="journal article" date="2021" name="Sci. Rep.">
        <title>The distribution of antibiotic resistance genes in chicken gut microbiota commensals.</title>
        <authorList>
            <person name="Juricova H."/>
            <person name="Matiasovicova J."/>
            <person name="Kubasova T."/>
            <person name="Cejkova D."/>
            <person name="Rychlik I."/>
        </authorList>
    </citation>
    <scope>NUCLEOTIDE SEQUENCE [LARGE SCALE GENOMIC DNA]</scope>
    <source>
        <strain evidence="2 3">An435</strain>
    </source>
</reference>
<feature type="transmembrane region" description="Helical" evidence="1">
    <location>
        <begin position="12"/>
        <end position="33"/>
    </location>
</feature>
<protein>
    <recommendedName>
        <fullName evidence="4">VCBS repeat-containing protein</fullName>
    </recommendedName>
</protein>
<keyword evidence="1" id="KW-1133">Transmembrane helix</keyword>
<keyword evidence="1" id="KW-0472">Membrane</keyword>
<keyword evidence="3" id="KW-1185">Reference proteome</keyword>
<sequence length="307" mass="35270">MFNFKKIKKNTIIDLIIIFFLISISIITIINTYSKNTETLSNNLLENNQEYDFDCDGENDQLTIISTNSTYSIKIKNSTGEILLKSNEFDYSLLDITSSCSINISYIDLNRNKIPELIISGFKNNKPTFYIFQWIDNTFKEILFSQNNILGILDYNNSRTPKVFTTNSTTGDKGTNSYILNSNSIKDITFSNQTIPSLGNIQTLINLIEADYELDDAPDIFTAYIPSEELGILWNLDKSTYRYSFQRGYFYDISWDDSGKATSIYWILSFEKVNFTDSNSTPQELTIYVKANLEEVSDYKISSIIKN</sequence>
<dbReference type="SUPFAM" id="SSF69318">
    <property type="entry name" value="Integrin alpha N-terminal domain"/>
    <property type="match status" value="1"/>
</dbReference>